<keyword evidence="5" id="KW-0862">Zinc</keyword>
<dbReference type="Gene3D" id="2.70.70.10">
    <property type="entry name" value="Glucose Permease (Domain IIA)"/>
    <property type="match status" value="1"/>
</dbReference>
<keyword evidence="3" id="KW-0479">Metal-binding</keyword>
<keyword evidence="2" id="KW-0645">Protease</keyword>
<evidence type="ECO:0000256" key="6">
    <source>
        <dbReference type="ARBA" id="ARBA00023049"/>
    </source>
</evidence>
<keyword evidence="4" id="KW-0378">Hydrolase</keyword>
<keyword evidence="6" id="KW-0482">Metalloprotease</keyword>
<dbReference type="PANTHER" id="PTHR21666:SF288">
    <property type="entry name" value="CELL DIVISION PROTEIN YTFB"/>
    <property type="match status" value="1"/>
</dbReference>
<reference evidence="8" key="1">
    <citation type="journal article" date="2021" name="PeerJ">
        <title>Extensive microbial diversity within the chicken gut microbiome revealed by metagenomics and culture.</title>
        <authorList>
            <person name="Gilroy R."/>
            <person name="Ravi A."/>
            <person name="Getino M."/>
            <person name="Pursley I."/>
            <person name="Horton D.L."/>
            <person name="Alikhan N.F."/>
            <person name="Baker D."/>
            <person name="Gharbi K."/>
            <person name="Hall N."/>
            <person name="Watson M."/>
            <person name="Adriaenssens E.M."/>
            <person name="Foster-Nyarko E."/>
            <person name="Jarju S."/>
            <person name="Secka A."/>
            <person name="Antonio M."/>
            <person name="Oren A."/>
            <person name="Chaudhuri R.R."/>
            <person name="La Ragione R."/>
            <person name="Hildebrand F."/>
            <person name="Pallen M.J."/>
        </authorList>
    </citation>
    <scope>NUCLEOTIDE SEQUENCE</scope>
    <source>
        <strain evidence="8">9264</strain>
    </source>
</reference>
<dbReference type="CDD" id="cd12797">
    <property type="entry name" value="M23_peptidase"/>
    <property type="match status" value="1"/>
</dbReference>
<dbReference type="InterPro" id="IPR050570">
    <property type="entry name" value="Cell_wall_metabolism_enzyme"/>
</dbReference>
<dbReference type="GO" id="GO:0046872">
    <property type="term" value="F:metal ion binding"/>
    <property type="evidence" value="ECO:0007669"/>
    <property type="project" value="UniProtKB-KW"/>
</dbReference>
<accession>A0A9D2RI21</accession>
<evidence type="ECO:0000259" key="7">
    <source>
        <dbReference type="Pfam" id="PF01551"/>
    </source>
</evidence>
<evidence type="ECO:0000256" key="2">
    <source>
        <dbReference type="ARBA" id="ARBA00022670"/>
    </source>
</evidence>
<evidence type="ECO:0000256" key="3">
    <source>
        <dbReference type="ARBA" id="ARBA00022723"/>
    </source>
</evidence>
<evidence type="ECO:0000313" key="9">
    <source>
        <dbReference type="Proteomes" id="UP000823889"/>
    </source>
</evidence>
<feature type="domain" description="M23ase beta-sheet core" evidence="7">
    <location>
        <begin position="311"/>
        <end position="407"/>
    </location>
</feature>
<dbReference type="AlphaFoldDB" id="A0A9D2RI21"/>
<dbReference type="EMBL" id="DWUQ01000041">
    <property type="protein sequence ID" value="HJD43826.1"/>
    <property type="molecule type" value="Genomic_DNA"/>
</dbReference>
<dbReference type="Pfam" id="PF01551">
    <property type="entry name" value="Peptidase_M23"/>
    <property type="match status" value="1"/>
</dbReference>
<dbReference type="Gene3D" id="3.10.450.350">
    <property type="match status" value="2"/>
</dbReference>
<dbReference type="PANTHER" id="PTHR21666">
    <property type="entry name" value="PEPTIDASE-RELATED"/>
    <property type="match status" value="1"/>
</dbReference>
<comment type="cofactor">
    <cofactor evidence="1">
        <name>Zn(2+)</name>
        <dbReference type="ChEBI" id="CHEBI:29105"/>
    </cofactor>
</comment>
<gene>
    <name evidence="8" type="ORF">H9906_02210</name>
</gene>
<dbReference type="SUPFAM" id="SSF51261">
    <property type="entry name" value="Duplicated hybrid motif"/>
    <property type="match status" value="1"/>
</dbReference>
<dbReference type="InterPro" id="IPR016047">
    <property type="entry name" value="M23ase_b-sheet_dom"/>
</dbReference>
<reference evidence="8" key="2">
    <citation type="submission" date="2021-04" db="EMBL/GenBank/DDBJ databases">
        <authorList>
            <person name="Gilroy R."/>
        </authorList>
    </citation>
    <scope>NUCLEOTIDE SEQUENCE</scope>
    <source>
        <strain evidence="8">9264</strain>
    </source>
</reference>
<proteinExistence type="predicted"/>
<comment type="caution">
    <text evidence="8">The sequence shown here is derived from an EMBL/GenBank/DDBJ whole genome shotgun (WGS) entry which is preliminary data.</text>
</comment>
<evidence type="ECO:0000256" key="1">
    <source>
        <dbReference type="ARBA" id="ARBA00001947"/>
    </source>
</evidence>
<protein>
    <submittedName>
        <fullName evidence="8">M23 family metallopeptidase</fullName>
    </submittedName>
</protein>
<sequence>MPSSSVSRAPTTRSRSAIFARNSLLTVALGLFAGAAALAVKPPAAAPAVYQARTALPLPAVITPLSGHNEDQTYVTETRIRRGDTLAAILARLKVNAPNLQNFLTYDKNARSIYKLYPGRVVSAGLDANNQLQWLRYHHTPSDTQDGQPVARWLEVTPSAQGFQAREAFAKAEVHTQVAEATIRSSLFGATDAAGIPDGIASQIPDILGSKVDFLKDLRSGDHVRVIYESYYNNGQRVGAGRILALEYESQGHVHEALLFRDPNKPNSLGSYYDADGNSLKGAFLRSALKFTRISSTFGHRKHPVHGQWRSHNGVDYAAPTGTAIHATADGVIEFIGSQRGYGNVIILKHSNKISTLYAHQSRFASGLRKGDRVEQGQLIGHVGSTGWATGPHLHYEFRVNGKPMDPLAADLPVVQPLEPKQLQAFKAQAGQYHTHLAMLRTFQQDAQLAQADTPIQP</sequence>
<dbReference type="InterPro" id="IPR011055">
    <property type="entry name" value="Dup_hybrid_motif"/>
</dbReference>
<dbReference type="Proteomes" id="UP000823889">
    <property type="component" value="Unassembled WGS sequence"/>
</dbReference>
<evidence type="ECO:0000313" key="8">
    <source>
        <dbReference type="EMBL" id="HJD43826.1"/>
    </source>
</evidence>
<dbReference type="GO" id="GO:0004222">
    <property type="term" value="F:metalloendopeptidase activity"/>
    <property type="evidence" value="ECO:0007669"/>
    <property type="project" value="TreeGrafter"/>
</dbReference>
<dbReference type="GO" id="GO:0006508">
    <property type="term" value="P:proteolysis"/>
    <property type="evidence" value="ECO:0007669"/>
    <property type="project" value="UniProtKB-KW"/>
</dbReference>
<evidence type="ECO:0000256" key="4">
    <source>
        <dbReference type="ARBA" id="ARBA00022801"/>
    </source>
</evidence>
<organism evidence="8 9">
    <name type="scientific">Candidatus Paenalcaligenes intestinipullorum</name>
    <dbReference type="NCBI Taxonomy" id="2838718"/>
    <lineage>
        <taxon>Bacteria</taxon>
        <taxon>Pseudomonadati</taxon>
        <taxon>Pseudomonadota</taxon>
        <taxon>Betaproteobacteria</taxon>
        <taxon>Burkholderiales</taxon>
        <taxon>Alcaligenaceae</taxon>
        <taxon>Paenalcaligenes</taxon>
    </lineage>
</organism>
<evidence type="ECO:0000256" key="5">
    <source>
        <dbReference type="ARBA" id="ARBA00022833"/>
    </source>
</evidence>
<name>A0A9D2RI21_9BURK</name>